<keyword evidence="4 6" id="KW-1133">Transmembrane helix</keyword>
<reference evidence="8" key="2">
    <citation type="journal article" date="2021" name="World Allergy Organ. J.">
        <title>Chromosome-level assembly of Dermatophagoides farinae genome and transcriptome reveals two novel allergens Der f 37 and Der f 39.</title>
        <authorList>
            <person name="Chen J."/>
            <person name="Cai Z."/>
            <person name="Fan D."/>
            <person name="Hu J."/>
            <person name="Hou Y."/>
            <person name="He Y."/>
            <person name="Zhang Z."/>
            <person name="Zhao Z."/>
            <person name="Gao P."/>
            <person name="Hu W."/>
            <person name="Sun J."/>
            <person name="Li J."/>
            <person name="Ji K."/>
        </authorList>
    </citation>
    <scope>NUCLEOTIDE SEQUENCE</scope>
    <source>
        <strain evidence="8">JKM2019</strain>
    </source>
</reference>
<feature type="transmembrane region" description="Helical" evidence="6">
    <location>
        <begin position="241"/>
        <end position="257"/>
    </location>
</feature>
<feature type="domain" description="Protein root UVB sensitive/RUS" evidence="7">
    <location>
        <begin position="70"/>
        <end position="304"/>
    </location>
</feature>
<evidence type="ECO:0000256" key="2">
    <source>
        <dbReference type="ARBA" id="ARBA00007558"/>
    </source>
</evidence>
<accession>A0A9D4PA86</accession>
<organism evidence="8">
    <name type="scientific">Dermatophagoides farinae</name>
    <name type="common">American house dust mite</name>
    <dbReference type="NCBI Taxonomy" id="6954"/>
    <lineage>
        <taxon>Eukaryota</taxon>
        <taxon>Metazoa</taxon>
        <taxon>Ecdysozoa</taxon>
        <taxon>Arthropoda</taxon>
        <taxon>Chelicerata</taxon>
        <taxon>Arachnida</taxon>
        <taxon>Acari</taxon>
        <taxon>Acariformes</taxon>
        <taxon>Sarcoptiformes</taxon>
        <taxon>Astigmata</taxon>
        <taxon>Psoroptidia</taxon>
        <taxon>Analgoidea</taxon>
        <taxon>Pyroglyphidae</taxon>
        <taxon>Dermatophagoidinae</taxon>
        <taxon>Dermatophagoides</taxon>
    </lineage>
</organism>
<dbReference type="GO" id="GO:0016020">
    <property type="term" value="C:membrane"/>
    <property type="evidence" value="ECO:0007669"/>
    <property type="project" value="UniProtKB-SubCell"/>
</dbReference>
<evidence type="ECO:0000313" key="8">
    <source>
        <dbReference type="EMBL" id="KAH7646681.1"/>
    </source>
</evidence>
<reference evidence="8" key="1">
    <citation type="submission" date="2020-06" db="EMBL/GenBank/DDBJ databases">
        <authorList>
            <person name="Ji K."/>
            <person name="Li J."/>
        </authorList>
    </citation>
    <scope>NUCLEOTIDE SEQUENCE</scope>
    <source>
        <strain evidence="8">JKM2019</strain>
        <tissue evidence="8">Whole body</tissue>
    </source>
</reference>
<dbReference type="Proteomes" id="UP000828236">
    <property type="component" value="Unassembled WGS sequence"/>
</dbReference>
<dbReference type="Pfam" id="PF04884">
    <property type="entry name" value="UVB_sens_prot"/>
    <property type="match status" value="1"/>
</dbReference>
<keyword evidence="3 6" id="KW-0812">Transmembrane</keyword>
<comment type="subcellular location">
    <subcellularLocation>
        <location evidence="1">Membrane</location>
    </subcellularLocation>
</comment>
<dbReference type="EMBL" id="SDOV01000001">
    <property type="protein sequence ID" value="KAH7646681.1"/>
    <property type="molecule type" value="Genomic_DNA"/>
</dbReference>
<name>A0A9D4PA86_DERFA</name>
<proteinExistence type="inferred from homology"/>
<dbReference type="PANTHER" id="PTHR12770:SF31">
    <property type="entry name" value="RUS FAMILY MEMBER 1"/>
    <property type="match status" value="1"/>
</dbReference>
<comment type="similarity">
    <text evidence="2">Belongs to the RUS1 family.</text>
</comment>
<dbReference type="AlphaFoldDB" id="A0A9D4PA86"/>
<comment type="caution">
    <text evidence="8">The sequence shown here is derived from an EMBL/GenBank/DDBJ whole genome shotgun (WGS) entry which is preliminary data.</text>
</comment>
<evidence type="ECO:0000259" key="7">
    <source>
        <dbReference type="Pfam" id="PF04884"/>
    </source>
</evidence>
<evidence type="ECO:0000256" key="3">
    <source>
        <dbReference type="ARBA" id="ARBA00022692"/>
    </source>
</evidence>
<feature type="transmembrane region" description="Helical" evidence="6">
    <location>
        <begin position="263"/>
        <end position="283"/>
    </location>
</feature>
<evidence type="ECO:0000256" key="4">
    <source>
        <dbReference type="ARBA" id="ARBA00022989"/>
    </source>
</evidence>
<protein>
    <recommendedName>
        <fullName evidence="7">Protein root UVB sensitive/RUS domain-containing protein</fullName>
    </recommendedName>
</protein>
<dbReference type="PANTHER" id="PTHR12770">
    <property type="entry name" value="RUS1 FAMILY PROTEIN C16ORF58"/>
    <property type="match status" value="1"/>
</dbReference>
<dbReference type="InterPro" id="IPR054549">
    <property type="entry name" value="UVB_sens_RUS_dom"/>
</dbReference>
<keyword evidence="5 6" id="KW-0472">Membrane</keyword>
<evidence type="ECO:0000256" key="5">
    <source>
        <dbReference type="ARBA" id="ARBA00023136"/>
    </source>
</evidence>
<evidence type="ECO:0000256" key="1">
    <source>
        <dbReference type="ARBA" id="ARBA00004370"/>
    </source>
</evidence>
<dbReference type="InterPro" id="IPR006968">
    <property type="entry name" value="RUS_fam"/>
</dbReference>
<sequence length="454" mass="51694">MECDCVAKTSMLTLNGNSIVHFLGGIGNLHKLYRQNNNNHTGAIYTLKDLYRFHVKFHQFMADGLSSSSTTTTSKPVKAFLPNGYPRSVSNDYLEYQFWDSVQAFCSSIMNNLATQAIFKGVGVGDASATVLAATITWILKDGTSIIGSLLFATIQCTRMDSDCKRWRLFADLINDMAILIDLLSPIFIGFYFTTIQCCSGILRSLVGIAGGATRAALTQHQAKCNNMADVSAKDQSQERIVNLFALIFSLIFMPFVSDQPVLIWTMFTVFTTGHIYSNYCAVRSVCIEVFNKKRLAIFLENFHFKSSSIKNNLSIDSINHEENVWFFLQTKHDQIFENVHFISGKLPSSTDEMQSMIKDPINDQFIINYQSNHDNYYIHTKSFATEIIIESLCLLFILQNLDHFNNDNVFEIHQKNMPKIWRKITENDWNISHVLMAETFIDDDDDCDHEKSY</sequence>
<evidence type="ECO:0000256" key="6">
    <source>
        <dbReference type="SAM" id="Phobius"/>
    </source>
</evidence>
<gene>
    <name evidence="8" type="ORF">HUG17_2219</name>
</gene>